<dbReference type="EMBL" id="JXSU01000007">
    <property type="protein sequence ID" value="KIS23373.1"/>
    <property type="molecule type" value="Genomic_DNA"/>
</dbReference>
<dbReference type="Gene3D" id="1.10.3720.10">
    <property type="entry name" value="MetI-like"/>
    <property type="match status" value="1"/>
</dbReference>
<dbReference type="InterPro" id="IPR000515">
    <property type="entry name" value="MetI-like"/>
</dbReference>
<evidence type="ECO:0000313" key="9">
    <source>
        <dbReference type="EMBL" id="KIS23373.1"/>
    </source>
</evidence>
<protein>
    <submittedName>
        <fullName evidence="9">Peptide ABC transporter permease</fullName>
    </submittedName>
</protein>
<comment type="subcellular location">
    <subcellularLocation>
        <location evidence="1 7">Cell membrane</location>
        <topology evidence="1 7">Multi-pass membrane protein</topology>
    </subcellularLocation>
</comment>
<dbReference type="GO" id="GO:0055085">
    <property type="term" value="P:transmembrane transport"/>
    <property type="evidence" value="ECO:0007669"/>
    <property type="project" value="InterPro"/>
</dbReference>
<evidence type="ECO:0000256" key="3">
    <source>
        <dbReference type="ARBA" id="ARBA00022475"/>
    </source>
</evidence>
<sequence length="266" mass="29341">MKKKYYKIWIIVFSIIILSSVFASLITKFNPYEVELTKVLIKPNKIHIMGTDSMGRDVFSRVLYGGRVSLSVALLSVLISTTIGTLYGVISGYFGGKVDSVMMRILDTFLAIPTLVIMLALQSIIRGGITSMIIIMGFTGWLQTARIVRSQVMSIKNKNYVKAARVLGTPTYKIMMNHLLRNSLPAILVISVLNCAQAVFTEVSMSFLGIGVPQGMPSWGSMLNCAQNDILSGAWWIAFYPGIFTVISMLSINFIGEGIKKKLAAY</sequence>
<proteinExistence type="inferred from homology"/>
<evidence type="ECO:0000256" key="6">
    <source>
        <dbReference type="ARBA" id="ARBA00023136"/>
    </source>
</evidence>
<dbReference type="SUPFAM" id="SSF161098">
    <property type="entry name" value="MetI-like"/>
    <property type="match status" value="1"/>
</dbReference>
<dbReference type="InterPro" id="IPR050366">
    <property type="entry name" value="BP-dependent_transpt_permease"/>
</dbReference>
<evidence type="ECO:0000256" key="5">
    <source>
        <dbReference type="ARBA" id="ARBA00022989"/>
    </source>
</evidence>
<evidence type="ECO:0000259" key="8">
    <source>
        <dbReference type="PROSITE" id="PS50928"/>
    </source>
</evidence>
<dbReference type="GO" id="GO:0005886">
    <property type="term" value="C:plasma membrane"/>
    <property type="evidence" value="ECO:0007669"/>
    <property type="project" value="UniProtKB-SubCell"/>
</dbReference>
<keyword evidence="5 7" id="KW-1133">Transmembrane helix</keyword>
<name>A0A0D0ZXN8_CLOBO</name>
<evidence type="ECO:0000256" key="2">
    <source>
        <dbReference type="ARBA" id="ARBA00022448"/>
    </source>
</evidence>
<organism evidence="9 10">
    <name type="scientific">Clostridium botulinum B2 450</name>
    <dbReference type="NCBI Taxonomy" id="1379739"/>
    <lineage>
        <taxon>Bacteria</taxon>
        <taxon>Bacillati</taxon>
        <taxon>Bacillota</taxon>
        <taxon>Clostridia</taxon>
        <taxon>Eubacteriales</taxon>
        <taxon>Clostridiaceae</taxon>
        <taxon>Clostridium</taxon>
    </lineage>
</organism>
<feature type="transmembrane region" description="Helical" evidence="7">
    <location>
        <begin position="127"/>
        <end position="148"/>
    </location>
</feature>
<keyword evidence="6 7" id="KW-0472">Membrane</keyword>
<dbReference type="PANTHER" id="PTHR43386">
    <property type="entry name" value="OLIGOPEPTIDE TRANSPORT SYSTEM PERMEASE PROTEIN APPC"/>
    <property type="match status" value="1"/>
</dbReference>
<evidence type="ECO:0000256" key="7">
    <source>
        <dbReference type="RuleBase" id="RU363032"/>
    </source>
</evidence>
<gene>
    <name evidence="9" type="ORF">N495_07145</name>
</gene>
<evidence type="ECO:0000256" key="1">
    <source>
        <dbReference type="ARBA" id="ARBA00004651"/>
    </source>
</evidence>
<feature type="transmembrane region" description="Helical" evidence="7">
    <location>
        <begin position="233"/>
        <end position="256"/>
    </location>
</feature>
<keyword evidence="2 7" id="KW-0813">Transport</keyword>
<dbReference type="RefSeq" id="WP_003486752.1">
    <property type="nucleotide sequence ID" value="NZ_JXSU01000007.1"/>
</dbReference>
<keyword evidence="4 7" id="KW-0812">Transmembrane</keyword>
<accession>A0A0D0ZXN8</accession>
<dbReference type="InterPro" id="IPR035906">
    <property type="entry name" value="MetI-like_sf"/>
</dbReference>
<dbReference type="OrthoDB" id="9783218at2"/>
<dbReference type="PANTHER" id="PTHR43386:SF1">
    <property type="entry name" value="D,D-DIPEPTIDE TRANSPORT SYSTEM PERMEASE PROTEIN DDPC-RELATED"/>
    <property type="match status" value="1"/>
</dbReference>
<keyword evidence="3" id="KW-1003">Cell membrane</keyword>
<feature type="domain" description="ABC transmembrane type-1" evidence="8">
    <location>
        <begin position="66"/>
        <end position="256"/>
    </location>
</feature>
<feature type="transmembrane region" description="Helical" evidence="7">
    <location>
        <begin position="184"/>
        <end position="213"/>
    </location>
</feature>
<comment type="caution">
    <text evidence="9">The sequence shown here is derived from an EMBL/GenBank/DDBJ whole genome shotgun (WGS) entry which is preliminary data.</text>
</comment>
<feature type="transmembrane region" description="Helical" evidence="7">
    <location>
        <begin position="68"/>
        <end position="89"/>
    </location>
</feature>
<dbReference type="AlphaFoldDB" id="A0A0D0ZXN8"/>
<dbReference type="PROSITE" id="PS50928">
    <property type="entry name" value="ABC_TM1"/>
    <property type="match status" value="1"/>
</dbReference>
<dbReference type="Proteomes" id="UP000032250">
    <property type="component" value="Unassembled WGS sequence"/>
</dbReference>
<reference evidence="9 10" key="1">
    <citation type="submission" date="2014-06" db="EMBL/GenBank/DDBJ databases">
        <title>Genome characterization of distinct group I Clostridium botulinum lineages.</title>
        <authorList>
            <person name="Giordani F."/>
            <person name="Anselmo A."/>
            <person name="Fillo S."/>
            <person name="Palozzi A.M."/>
            <person name="Fortunato A."/>
            <person name="Gentile B."/>
            <person name="Ciammaruconi A."/>
            <person name="Anniballi F."/>
            <person name="De Medici D."/>
            <person name="Lista F."/>
        </authorList>
    </citation>
    <scope>NUCLEOTIDE SEQUENCE [LARGE SCALE GENOMIC DNA]</scope>
    <source>
        <strain evidence="9 10">B2 450</strain>
    </source>
</reference>
<evidence type="ECO:0000313" key="10">
    <source>
        <dbReference type="Proteomes" id="UP000032250"/>
    </source>
</evidence>
<evidence type="ECO:0000256" key="4">
    <source>
        <dbReference type="ARBA" id="ARBA00022692"/>
    </source>
</evidence>
<dbReference type="CDD" id="cd06261">
    <property type="entry name" value="TM_PBP2"/>
    <property type="match status" value="1"/>
</dbReference>
<dbReference type="PATRIC" id="fig|1379739.3.peg.1766"/>
<feature type="transmembrane region" description="Helical" evidence="7">
    <location>
        <begin position="101"/>
        <end position="121"/>
    </location>
</feature>
<comment type="similarity">
    <text evidence="7">Belongs to the binding-protein-dependent transport system permease family.</text>
</comment>
<dbReference type="Pfam" id="PF00528">
    <property type="entry name" value="BPD_transp_1"/>
    <property type="match status" value="1"/>
</dbReference>
<dbReference type="HOGENOM" id="CLU_028518_5_4_9"/>